<dbReference type="HOGENOM" id="CLU_206201_0_0_6"/>
<dbReference type="Pfam" id="PF01408">
    <property type="entry name" value="GFO_IDH_MocA"/>
    <property type="match status" value="1"/>
</dbReference>
<sequence>MRAGLVGYGKGGRYFHATLISSLPGATFVGVVTRSPERKQEVAKDHPGVATFDTLVDLVAAGVDVVV</sequence>
<dbReference type="InterPro" id="IPR000683">
    <property type="entry name" value="Gfo/Idh/MocA-like_OxRdtase_N"/>
</dbReference>
<comment type="caution">
    <text evidence="2">The sequence shown here is derived from an EMBL/GenBank/DDBJ whole genome shotgun (WGS) entry which is preliminary data.</text>
</comment>
<gene>
    <name evidence="2" type="ORF">PSYPI_30658</name>
</gene>
<evidence type="ECO:0000313" key="2">
    <source>
        <dbReference type="EMBL" id="EGH46435.1"/>
    </source>
</evidence>
<protein>
    <submittedName>
        <fullName evidence="2">Oxidoreductase</fullName>
    </submittedName>
</protein>
<dbReference type="GO" id="GO:0000166">
    <property type="term" value="F:nucleotide binding"/>
    <property type="evidence" value="ECO:0007669"/>
    <property type="project" value="InterPro"/>
</dbReference>
<keyword evidence="3" id="KW-1185">Reference proteome</keyword>
<feature type="domain" description="Gfo/Idh/MocA-like oxidoreductase N-terminal" evidence="1">
    <location>
        <begin position="1"/>
        <end position="66"/>
    </location>
</feature>
<dbReference type="InterPro" id="IPR036291">
    <property type="entry name" value="NAD(P)-bd_dom_sf"/>
</dbReference>
<dbReference type="Proteomes" id="UP000004986">
    <property type="component" value="Unassembled WGS sequence"/>
</dbReference>
<dbReference type="AlphaFoldDB" id="F3GH85"/>
<name>F3GH85_PSESJ</name>
<evidence type="ECO:0000259" key="1">
    <source>
        <dbReference type="Pfam" id="PF01408"/>
    </source>
</evidence>
<evidence type="ECO:0000313" key="3">
    <source>
        <dbReference type="Proteomes" id="UP000004986"/>
    </source>
</evidence>
<dbReference type="SUPFAM" id="SSF51735">
    <property type="entry name" value="NAD(P)-binding Rossmann-fold domains"/>
    <property type="match status" value="1"/>
</dbReference>
<dbReference type="Gene3D" id="3.40.50.720">
    <property type="entry name" value="NAD(P)-binding Rossmann-like Domain"/>
    <property type="match status" value="1"/>
</dbReference>
<feature type="non-terminal residue" evidence="2">
    <location>
        <position position="67"/>
    </location>
</feature>
<accession>F3GH85</accession>
<dbReference type="EMBL" id="AEAI01001610">
    <property type="protein sequence ID" value="EGH46435.1"/>
    <property type="molecule type" value="Genomic_DNA"/>
</dbReference>
<reference evidence="2 3" key="1">
    <citation type="journal article" date="2011" name="PLoS Pathog.">
        <title>Dynamic evolution of pathogenicity revealed by sequencing and comparative genomics of 19 Pseudomonas syringae isolates.</title>
        <authorList>
            <person name="Baltrus D.A."/>
            <person name="Nishimura M.T."/>
            <person name="Romanchuk A."/>
            <person name="Chang J.H."/>
            <person name="Mukhtar M.S."/>
            <person name="Cherkis K."/>
            <person name="Roach J."/>
            <person name="Grant S.R."/>
            <person name="Jones C.D."/>
            <person name="Dangl J.L."/>
        </authorList>
    </citation>
    <scope>NUCLEOTIDE SEQUENCE [LARGE SCALE GENOMIC DNA]</scope>
    <source>
        <strain evidence="2 3">1704B</strain>
    </source>
</reference>
<proteinExistence type="predicted"/>
<organism evidence="2 3">
    <name type="scientific">Pseudomonas syringae pv. pisi str. 1704B</name>
    <dbReference type="NCBI Taxonomy" id="629263"/>
    <lineage>
        <taxon>Bacteria</taxon>
        <taxon>Pseudomonadati</taxon>
        <taxon>Pseudomonadota</taxon>
        <taxon>Gammaproteobacteria</taxon>
        <taxon>Pseudomonadales</taxon>
        <taxon>Pseudomonadaceae</taxon>
        <taxon>Pseudomonas</taxon>
        <taxon>Pseudomonas syringae</taxon>
    </lineage>
</organism>